<keyword evidence="1" id="KW-0285">Flavoprotein</keyword>
<dbReference type="GO" id="GO:0071949">
    <property type="term" value="F:FAD binding"/>
    <property type="evidence" value="ECO:0007669"/>
    <property type="project" value="InterPro"/>
</dbReference>
<keyword evidence="3" id="KW-0560">Oxidoreductase</keyword>
<reference evidence="5 6" key="1">
    <citation type="submission" date="2015-01" db="EMBL/GenBank/DDBJ databases">
        <title>The Genome Sequence of Exophiala xenobiotica CBS118157.</title>
        <authorList>
            <consortium name="The Broad Institute Genomics Platform"/>
            <person name="Cuomo C."/>
            <person name="de Hoog S."/>
            <person name="Gorbushina A."/>
            <person name="Stielow B."/>
            <person name="Teixiera M."/>
            <person name="Abouelleil A."/>
            <person name="Chapman S.B."/>
            <person name="Priest M."/>
            <person name="Young S.K."/>
            <person name="Wortman J."/>
            <person name="Nusbaum C."/>
            <person name="Birren B."/>
        </authorList>
    </citation>
    <scope>NUCLEOTIDE SEQUENCE [LARGE SCALE GENOMIC DNA]</scope>
    <source>
        <strain evidence="5 6">CBS 118157</strain>
    </source>
</reference>
<dbReference type="Gene3D" id="3.40.30.120">
    <property type="match status" value="1"/>
</dbReference>
<dbReference type="Pfam" id="PF21274">
    <property type="entry name" value="Rng_hyd_C"/>
    <property type="match status" value="1"/>
</dbReference>
<evidence type="ECO:0000256" key="1">
    <source>
        <dbReference type="ARBA" id="ARBA00022630"/>
    </source>
</evidence>
<name>A0A0D2EKW9_9EURO</name>
<dbReference type="PANTHER" id="PTHR43004">
    <property type="entry name" value="TRK SYSTEM POTASSIUM UPTAKE PROTEIN"/>
    <property type="match status" value="1"/>
</dbReference>
<dbReference type="PRINTS" id="PR00420">
    <property type="entry name" value="RNGMNOXGNASE"/>
</dbReference>
<keyword evidence="2" id="KW-0274">FAD</keyword>
<proteinExistence type="predicted"/>
<accession>A0A0D2EKW9</accession>
<dbReference type="HOGENOM" id="CLU_009665_14_0_1"/>
<dbReference type="Pfam" id="PF01494">
    <property type="entry name" value="FAD_binding_3"/>
    <property type="match status" value="1"/>
</dbReference>
<feature type="domain" description="FAD-binding" evidence="4">
    <location>
        <begin position="25"/>
        <end position="396"/>
    </location>
</feature>
<dbReference type="STRING" id="348802.A0A0D2EKW9"/>
<dbReference type="OrthoDB" id="2690153at2759"/>
<dbReference type="Gene3D" id="3.30.9.10">
    <property type="entry name" value="D-Amino Acid Oxidase, subunit A, domain 2"/>
    <property type="match status" value="1"/>
</dbReference>
<sequence>MEKTVPLERAADDLWLKSQLPAPMLPVVIIGGGPIGLVSSILLSLQDIPHCVFEQFPGTSIHPKACGLNQRTIEIFRQLGVEEEVKKHRAPLDSVSKTAWYTNLGPNGCEIYSREAWGGGRYRDEHERASPVQYSILAQIRLEPILQRRALQLNPGGIRYNTKVIEVEEKQDRVVVTVQRKDGASEQIEASYVLGADGGRGLAESLGIEWQGEHDIVDMVTAHFKADITSTHPDKRVFISWIMNPKLKGSLGGGYLYHLGPYYPAWEPHAEWVYAAPKHPDDPEKFDAQSMTQRIKTSLELPDLDIDLLSLSHWMVNARITNRYRSQGGRVFLIGDACHRVPPWGALGMNTGIQDAHNLIWKLALATKSGSPSTYNALLDTYQEERRPIAQRVATNSLHNMRNHSNIMDSAVGITADTSTEENFDALDAFFDSRRPEHHAKREAVRKAGEILDLEFHAPGIEIGWFYPSADINNEGAKSRHGGQLLKDGSFNITAYHPSTIPGHHLPHAYLQRKDEVISTRDLVKLDRFVLLTQTDGLWDEVRSHNVEVEVIDGKNNWTDRDASWAGLCGVGKDGAVLVRPDGVVAWRSTKFEPEALHGFPALLKAILKQDMPQPVL</sequence>
<dbReference type="PANTHER" id="PTHR43004:SF8">
    <property type="entry name" value="FAD-BINDING DOMAIN-CONTAINING PROTEIN-RELATED"/>
    <property type="match status" value="1"/>
</dbReference>
<dbReference type="InterPro" id="IPR036188">
    <property type="entry name" value="FAD/NAD-bd_sf"/>
</dbReference>
<keyword evidence="6" id="KW-1185">Reference proteome</keyword>
<evidence type="ECO:0000313" key="5">
    <source>
        <dbReference type="EMBL" id="KIW56083.1"/>
    </source>
</evidence>
<dbReference type="Proteomes" id="UP000054342">
    <property type="component" value="Unassembled WGS sequence"/>
</dbReference>
<evidence type="ECO:0000259" key="4">
    <source>
        <dbReference type="Pfam" id="PF01494"/>
    </source>
</evidence>
<dbReference type="Gene3D" id="3.50.50.60">
    <property type="entry name" value="FAD/NAD(P)-binding domain"/>
    <property type="match status" value="1"/>
</dbReference>
<organism evidence="5 6">
    <name type="scientific">Exophiala xenobiotica</name>
    <dbReference type="NCBI Taxonomy" id="348802"/>
    <lineage>
        <taxon>Eukaryota</taxon>
        <taxon>Fungi</taxon>
        <taxon>Dikarya</taxon>
        <taxon>Ascomycota</taxon>
        <taxon>Pezizomycotina</taxon>
        <taxon>Eurotiomycetes</taxon>
        <taxon>Chaetothyriomycetidae</taxon>
        <taxon>Chaetothyriales</taxon>
        <taxon>Herpotrichiellaceae</taxon>
        <taxon>Exophiala</taxon>
    </lineage>
</organism>
<dbReference type="EMBL" id="KN847319">
    <property type="protein sequence ID" value="KIW56083.1"/>
    <property type="molecule type" value="Genomic_DNA"/>
</dbReference>
<dbReference type="InterPro" id="IPR050641">
    <property type="entry name" value="RIFMO-like"/>
</dbReference>
<dbReference type="InterPro" id="IPR002938">
    <property type="entry name" value="FAD-bd"/>
</dbReference>
<evidence type="ECO:0000313" key="6">
    <source>
        <dbReference type="Proteomes" id="UP000054342"/>
    </source>
</evidence>
<evidence type="ECO:0000256" key="3">
    <source>
        <dbReference type="ARBA" id="ARBA00023002"/>
    </source>
</evidence>
<evidence type="ECO:0000256" key="2">
    <source>
        <dbReference type="ARBA" id="ARBA00022827"/>
    </source>
</evidence>
<dbReference type="SUPFAM" id="SSF51905">
    <property type="entry name" value="FAD/NAD(P)-binding domain"/>
    <property type="match status" value="1"/>
</dbReference>
<gene>
    <name evidence="5" type="ORF">PV05_04771</name>
</gene>
<dbReference type="GeneID" id="25326679"/>
<dbReference type="RefSeq" id="XP_013316667.1">
    <property type="nucleotide sequence ID" value="XM_013461213.1"/>
</dbReference>
<protein>
    <recommendedName>
        <fullName evidence="4">FAD-binding domain-containing protein</fullName>
    </recommendedName>
</protein>
<dbReference type="AlphaFoldDB" id="A0A0D2EKW9"/>
<dbReference type="GO" id="GO:0016709">
    <property type="term" value="F:oxidoreductase activity, acting on paired donors, with incorporation or reduction of molecular oxygen, NAD(P)H as one donor, and incorporation of one atom of oxygen"/>
    <property type="evidence" value="ECO:0007669"/>
    <property type="project" value="UniProtKB-ARBA"/>
</dbReference>